<accession>A0ABU1AIL3</accession>
<reference evidence="4 5" key="1">
    <citation type="submission" date="2023-04" db="EMBL/GenBank/DDBJ databases">
        <title>A novel bacteria isolated from coastal sediment.</title>
        <authorList>
            <person name="Liu X.-J."/>
            <person name="Du Z.-J."/>
        </authorList>
    </citation>
    <scope>NUCLEOTIDE SEQUENCE [LARGE SCALE GENOMIC DNA]</scope>
    <source>
        <strain evidence="4 5">SDUM461004</strain>
    </source>
</reference>
<evidence type="ECO:0000256" key="1">
    <source>
        <dbReference type="ARBA" id="ARBA00023002"/>
    </source>
</evidence>
<feature type="domain" description="D-isomer specific 2-hydroxyacid dehydrogenase NAD-binding" evidence="3">
    <location>
        <begin position="109"/>
        <end position="286"/>
    </location>
</feature>
<sequence>MKILFACSIADSEARQRMSSLGEIIETPEADTPEKLLAAAAGAEIIIVPYTAQMLVTQAVIDGLPQLKLIGSTYGGVRQNIDELYALEKGICVIHTGPTRIRPMAEYTLGLALSALTQISNYHHYMRSGEAWPRANFGRTRILHNRKVGVIGFGWIGKGIAELFQAFTKDIQVYSQHASETSLQAAGYQKAESLEAVFKECEVIVLAGGYNPATHHMIRAQHFEAMADEALFINIARGKMVHQAEMIEVAERKNIYLALDVFENEPLEADSPLRENDRYLITPHRANAPREFEERWKYLADELERFTAGQSPETALNPERAKVMSES</sequence>
<name>A0ABU1AIL3_9BACT</name>
<dbReference type="Gene3D" id="3.40.50.720">
    <property type="entry name" value="NAD(P)-binding Rossmann-like Domain"/>
    <property type="match status" value="2"/>
</dbReference>
<evidence type="ECO:0000313" key="5">
    <source>
        <dbReference type="Proteomes" id="UP001243717"/>
    </source>
</evidence>
<keyword evidence="5" id="KW-1185">Reference proteome</keyword>
<dbReference type="SUPFAM" id="SSF51735">
    <property type="entry name" value="NAD(P)-binding Rossmann-fold domains"/>
    <property type="match status" value="1"/>
</dbReference>
<keyword evidence="1" id="KW-0560">Oxidoreductase</keyword>
<gene>
    <name evidence="4" type="ORF">QEH59_09480</name>
</gene>
<dbReference type="Proteomes" id="UP001243717">
    <property type="component" value="Unassembled WGS sequence"/>
</dbReference>
<dbReference type="EMBL" id="JARXIC010000013">
    <property type="protein sequence ID" value="MDQ8194657.1"/>
    <property type="molecule type" value="Genomic_DNA"/>
</dbReference>
<proteinExistence type="predicted"/>
<dbReference type="InterPro" id="IPR006140">
    <property type="entry name" value="D-isomer_DH_NAD-bd"/>
</dbReference>
<organism evidence="4 5">
    <name type="scientific">Thalassobacterium sedimentorum</name>
    <dbReference type="NCBI Taxonomy" id="3041258"/>
    <lineage>
        <taxon>Bacteria</taxon>
        <taxon>Pseudomonadati</taxon>
        <taxon>Verrucomicrobiota</taxon>
        <taxon>Opitutia</taxon>
        <taxon>Puniceicoccales</taxon>
        <taxon>Coraliomargaritaceae</taxon>
        <taxon>Thalassobacterium</taxon>
    </lineage>
</organism>
<evidence type="ECO:0000256" key="2">
    <source>
        <dbReference type="ARBA" id="ARBA00023027"/>
    </source>
</evidence>
<keyword evidence="2" id="KW-0520">NAD</keyword>
<protein>
    <submittedName>
        <fullName evidence="4">NAD(P)-dependent oxidoreductase</fullName>
    </submittedName>
</protein>
<dbReference type="Pfam" id="PF02826">
    <property type="entry name" value="2-Hacid_dh_C"/>
    <property type="match status" value="1"/>
</dbReference>
<evidence type="ECO:0000259" key="3">
    <source>
        <dbReference type="Pfam" id="PF02826"/>
    </source>
</evidence>
<evidence type="ECO:0000313" key="4">
    <source>
        <dbReference type="EMBL" id="MDQ8194657.1"/>
    </source>
</evidence>
<dbReference type="RefSeq" id="WP_308985124.1">
    <property type="nucleotide sequence ID" value="NZ_JARXIC010000013.1"/>
</dbReference>
<dbReference type="SUPFAM" id="SSF52283">
    <property type="entry name" value="Formate/glycerate dehydrogenase catalytic domain-like"/>
    <property type="match status" value="1"/>
</dbReference>
<dbReference type="PANTHER" id="PTHR10996:SF178">
    <property type="entry name" value="2-HYDROXYACID DEHYDROGENASE YGL185C-RELATED"/>
    <property type="match status" value="1"/>
</dbReference>
<comment type="caution">
    <text evidence="4">The sequence shown here is derived from an EMBL/GenBank/DDBJ whole genome shotgun (WGS) entry which is preliminary data.</text>
</comment>
<dbReference type="InterPro" id="IPR050223">
    <property type="entry name" value="D-isomer_2-hydroxyacid_DH"/>
</dbReference>
<dbReference type="InterPro" id="IPR036291">
    <property type="entry name" value="NAD(P)-bd_dom_sf"/>
</dbReference>
<dbReference type="PANTHER" id="PTHR10996">
    <property type="entry name" value="2-HYDROXYACID DEHYDROGENASE-RELATED"/>
    <property type="match status" value="1"/>
</dbReference>